<feature type="domain" description="BT-3987-like N-terminal" evidence="2">
    <location>
        <begin position="54"/>
        <end position="143"/>
    </location>
</feature>
<dbReference type="Pfam" id="PF08522">
    <property type="entry name" value="BT_3987-like_N"/>
    <property type="match status" value="2"/>
</dbReference>
<organism evidence="3 4">
    <name type="scientific">Bacteroides xylanisolvens CL03T12C04</name>
    <dbReference type="NCBI Taxonomy" id="997892"/>
    <lineage>
        <taxon>Bacteria</taxon>
        <taxon>Pseudomonadati</taxon>
        <taxon>Bacteroidota</taxon>
        <taxon>Bacteroidia</taxon>
        <taxon>Bacteroidales</taxon>
        <taxon>Bacteroidaceae</taxon>
        <taxon>Bacteroides</taxon>
    </lineage>
</organism>
<dbReference type="EMBL" id="AGXE01000032">
    <property type="protein sequence ID" value="EIY84068.1"/>
    <property type="molecule type" value="Genomic_DNA"/>
</dbReference>
<evidence type="ECO:0000256" key="1">
    <source>
        <dbReference type="SAM" id="SignalP"/>
    </source>
</evidence>
<dbReference type="PATRIC" id="fig|997892.3.peg.4603"/>
<sequence>MKHYNFLFCLLASFLLFFAGACNDDDKKAAGLVCFGESGRVSAKISYLDETSEFKISILNKGMGALTLPIGVCTQSELDAYNEKYSTDYTLLPEGTYKLSESSVSFTETDKSKELTLTVYPQKLFDAIRNSGDTGKQYALPLKTGVQNICEVVYAIEITYPELRLEGETYFRLLDNEVTQTIEARTYEKINGKFLPTTNKGEVSMPLVLTENAEEWVKKYNKTYETNYKLLPVGAYELGTVTGKEGEEKCIASVTVKRTLSTGTPLEFGKYLLPIQLSSIDERVAASSEIHVITVSNSNNYDDTGINYDDGTNIIYHVKLAIDEEGYKMMDEDMEFFRSQFEIQWEEINKRFNALDKKNILKRNYIFVPDLKDIIIFKYENASSNWNVAYDYRDRIDSEKFQLVVSYDFFKQEDEGGGGYGGKTPEGIDHIKVTCYSNNKDQIRQYAGIDGLSDESIVHELGHYRGLIDTYNCSLNASSNKVNGQGFQPERGNMMGACYEPTEKIEWSEYEMYVINATGAPHCSIWETVADYFPENMEISVTENGQPTESFTLKFYPMKDGKIETASRTHTKEGDKITIDAKKLFWKAEGWWDSYPWEFYYLFLVEAISKDGKKAYRMLPVYEVHKQGLLDKSEYNISGNSTFRMTIDIK</sequence>
<dbReference type="HOGENOM" id="CLU_421316_0_0_10"/>
<reference evidence="3 4" key="1">
    <citation type="submission" date="2012-02" db="EMBL/GenBank/DDBJ databases">
        <title>The Genome Sequence of Bacteroides xylanisolvens CL03T12C04.</title>
        <authorList>
            <consortium name="The Broad Institute Genome Sequencing Platform"/>
            <person name="Earl A."/>
            <person name="Ward D."/>
            <person name="Feldgarden M."/>
            <person name="Gevers D."/>
            <person name="Zitomersky N.L."/>
            <person name="Coyne M.J."/>
            <person name="Comstock L.E."/>
            <person name="Young S.K."/>
            <person name="Zeng Q."/>
            <person name="Gargeya S."/>
            <person name="Fitzgerald M."/>
            <person name="Haas B."/>
            <person name="Abouelleil A."/>
            <person name="Alvarado L."/>
            <person name="Arachchi H.M."/>
            <person name="Berlin A."/>
            <person name="Chapman S.B."/>
            <person name="Gearin G."/>
            <person name="Goldberg J."/>
            <person name="Griggs A."/>
            <person name="Gujja S."/>
            <person name="Hansen M."/>
            <person name="Heiman D."/>
            <person name="Howarth C."/>
            <person name="Larimer J."/>
            <person name="Lui A."/>
            <person name="MacDonald P.J.P."/>
            <person name="McCowen C."/>
            <person name="Montmayeur A."/>
            <person name="Murphy C."/>
            <person name="Neiman D."/>
            <person name="Pearson M."/>
            <person name="Priest M."/>
            <person name="Roberts A."/>
            <person name="Saif S."/>
            <person name="Shea T."/>
            <person name="Sisk P."/>
            <person name="Stolte C."/>
            <person name="Sykes S."/>
            <person name="Wortman J."/>
            <person name="Nusbaum C."/>
            <person name="Birren B."/>
        </authorList>
    </citation>
    <scope>NUCLEOTIDE SEQUENCE [LARGE SCALE GENOMIC DNA]</scope>
    <source>
        <strain evidence="3 4">CL03T12C04</strain>
    </source>
</reference>
<protein>
    <recommendedName>
        <fullName evidence="2">BT-3987-like N-terminal domain-containing protein</fullName>
    </recommendedName>
</protein>
<dbReference type="InterPro" id="IPR013728">
    <property type="entry name" value="BT_3987-like_N"/>
</dbReference>
<accession>I9UNK6</accession>
<feature type="domain" description="BT-3987-like N-terminal" evidence="2">
    <location>
        <begin position="205"/>
        <end position="281"/>
    </location>
</feature>
<dbReference type="AlphaFoldDB" id="I9UNK6"/>
<dbReference type="Proteomes" id="UP000003566">
    <property type="component" value="Unassembled WGS sequence"/>
</dbReference>
<name>I9UNK6_9BACE</name>
<dbReference type="Gene3D" id="2.60.40.1740">
    <property type="entry name" value="hypothetical protein (bacova_03559)"/>
    <property type="match status" value="2"/>
</dbReference>
<evidence type="ECO:0000259" key="2">
    <source>
        <dbReference type="Pfam" id="PF08522"/>
    </source>
</evidence>
<comment type="caution">
    <text evidence="3">The sequence shown here is derived from an EMBL/GenBank/DDBJ whole genome shotgun (WGS) entry which is preliminary data.</text>
</comment>
<evidence type="ECO:0000313" key="3">
    <source>
        <dbReference type="EMBL" id="EIY84068.1"/>
    </source>
</evidence>
<gene>
    <name evidence="3" type="ORF">HMPREF1074_04499</name>
</gene>
<feature type="chain" id="PRO_5003727865" description="BT-3987-like N-terminal domain-containing protein" evidence="1">
    <location>
        <begin position="22"/>
        <end position="650"/>
    </location>
</feature>
<dbReference type="RefSeq" id="WP_008026329.1">
    <property type="nucleotide sequence ID" value="NZ_JAGHEF010000003.1"/>
</dbReference>
<proteinExistence type="predicted"/>
<keyword evidence="1" id="KW-0732">Signal</keyword>
<dbReference type="PROSITE" id="PS51257">
    <property type="entry name" value="PROKAR_LIPOPROTEIN"/>
    <property type="match status" value="1"/>
</dbReference>
<evidence type="ECO:0000313" key="4">
    <source>
        <dbReference type="Proteomes" id="UP000003566"/>
    </source>
</evidence>
<feature type="signal peptide" evidence="1">
    <location>
        <begin position="1"/>
        <end position="21"/>
    </location>
</feature>